<organism evidence="1 2">
    <name type="scientific">Elusimicrobium minutum (strain Pei191)</name>
    <dbReference type="NCBI Taxonomy" id="445932"/>
    <lineage>
        <taxon>Bacteria</taxon>
        <taxon>Pseudomonadati</taxon>
        <taxon>Elusimicrobiota</taxon>
        <taxon>Elusimicrobia</taxon>
        <taxon>Elusimicrobiales</taxon>
        <taxon>Elusimicrobiaceae</taxon>
        <taxon>Elusimicrobium</taxon>
    </lineage>
</organism>
<dbReference type="Proteomes" id="UP000001029">
    <property type="component" value="Chromosome"/>
</dbReference>
<proteinExistence type="predicted"/>
<reference evidence="1 2" key="1">
    <citation type="journal article" date="2009" name="Appl. Environ. Microbiol.">
        <title>Genomic analysis of 'Elusimicrobium minutum,' the first cultivated representative of the phylum 'Elusimicrobia' (formerly termite group 1).</title>
        <authorList>
            <person name="Herlemann D.P.R."/>
            <person name="Geissinger O."/>
            <person name="Ikeda-Ohtsubo W."/>
            <person name="Kunin V."/>
            <person name="Sun H."/>
            <person name="Lapidus A."/>
            <person name="Hugenholtz P."/>
            <person name="Brune A."/>
        </authorList>
    </citation>
    <scope>NUCLEOTIDE SEQUENCE [LARGE SCALE GENOMIC DNA]</scope>
    <source>
        <strain evidence="1 2">Pei191</strain>
    </source>
</reference>
<dbReference type="STRING" id="445932.Emin_0465"/>
<evidence type="ECO:0000313" key="1">
    <source>
        <dbReference type="EMBL" id="ACC98022.1"/>
    </source>
</evidence>
<sequence length="186" mass="22844">MKNKIEDIFECKEVDYGDSKGKWIVFKEDFLQAKKDFIVFVLFQKPKIFQKILFSLCKDKSIKWIENFNKNLAFSESRKLEINNEAEFSKFYNEFRLNYYEYNLFYSEDEELYILMDDDDNFHVLCHKDTLRKVFDLEFIFANDAMLYETFNTFKGYHQIVLNLYSKYFFSKRITIDDFRIIDKRE</sequence>
<gene>
    <name evidence="1" type="ordered locus">Emin_0465</name>
</gene>
<evidence type="ECO:0000313" key="2">
    <source>
        <dbReference type="Proteomes" id="UP000001029"/>
    </source>
</evidence>
<keyword evidence="2" id="KW-1185">Reference proteome</keyword>
<dbReference type="KEGG" id="emi:Emin_0465"/>
<dbReference type="EMBL" id="CP001055">
    <property type="protein sequence ID" value="ACC98022.1"/>
    <property type="molecule type" value="Genomic_DNA"/>
</dbReference>
<accession>B2KBK0</accession>
<dbReference type="AlphaFoldDB" id="B2KBK0"/>
<protein>
    <submittedName>
        <fullName evidence="1">Uncharacterized protein</fullName>
    </submittedName>
</protein>
<dbReference type="HOGENOM" id="CLU_1452338_0_0_0"/>
<name>B2KBK0_ELUMP</name>
<dbReference type="RefSeq" id="WP_012414637.1">
    <property type="nucleotide sequence ID" value="NC_010644.1"/>
</dbReference>